<reference evidence="1 2" key="1">
    <citation type="submission" date="2024-01" db="EMBL/GenBank/DDBJ databases">
        <title>The genomes of 5 underutilized Papilionoideae crops provide insights into root nodulation and disease resistanc.</title>
        <authorList>
            <person name="Jiang F."/>
        </authorList>
    </citation>
    <scope>NUCLEOTIDE SEQUENCE [LARGE SCALE GENOMIC DNA]</scope>
    <source>
        <strain evidence="1">JINMINGXINNONG_FW02</strain>
        <tissue evidence="1">Leaves</tissue>
    </source>
</reference>
<sequence length="98" mass="11590">MWQRRRIKHVDFIELKRWRRVHVSDSNETDSISQTMLRDYFCMKKAFGLWAWAGTHLIEFGSVITRLGGWVKAKGYRGLECFPLSEVPILVKTLEHSH</sequence>
<name>A0AAN9NJT0_PHACN</name>
<comment type="caution">
    <text evidence="1">The sequence shown here is derived from an EMBL/GenBank/DDBJ whole genome shotgun (WGS) entry which is preliminary data.</text>
</comment>
<protein>
    <submittedName>
        <fullName evidence="1">Uncharacterized protein</fullName>
    </submittedName>
</protein>
<gene>
    <name evidence="1" type="ORF">VNO80_05421</name>
</gene>
<dbReference type="Proteomes" id="UP001374584">
    <property type="component" value="Unassembled WGS sequence"/>
</dbReference>
<accession>A0AAN9NJT0</accession>
<evidence type="ECO:0000313" key="2">
    <source>
        <dbReference type="Proteomes" id="UP001374584"/>
    </source>
</evidence>
<dbReference type="EMBL" id="JAYMYR010000003">
    <property type="protein sequence ID" value="KAK7372052.1"/>
    <property type="molecule type" value="Genomic_DNA"/>
</dbReference>
<evidence type="ECO:0000313" key="1">
    <source>
        <dbReference type="EMBL" id="KAK7372052.1"/>
    </source>
</evidence>
<organism evidence="1 2">
    <name type="scientific">Phaseolus coccineus</name>
    <name type="common">Scarlet runner bean</name>
    <name type="synonym">Phaseolus multiflorus</name>
    <dbReference type="NCBI Taxonomy" id="3886"/>
    <lineage>
        <taxon>Eukaryota</taxon>
        <taxon>Viridiplantae</taxon>
        <taxon>Streptophyta</taxon>
        <taxon>Embryophyta</taxon>
        <taxon>Tracheophyta</taxon>
        <taxon>Spermatophyta</taxon>
        <taxon>Magnoliopsida</taxon>
        <taxon>eudicotyledons</taxon>
        <taxon>Gunneridae</taxon>
        <taxon>Pentapetalae</taxon>
        <taxon>rosids</taxon>
        <taxon>fabids</taxon>
        <taxon>Fabales</taxon>
        <taxon>Fabaceae</taxon>
        <taxon>Papilionoideae</taxon>
        <taxon>50 kb inversion clade</taxon>
        <taxon>NPAAA clade</taxon>
        <taxon>indigoferoid/millettioid clade</taxon>
        <taxon>Phaseoleae</taxon>
        <taxon>Phaseolus</taxon>
    </lineage>
</organism>
<dbReference type="AlphaFoldDB" id="A0AAN9NJT0"/>
<keyword evidence="2" id="KW-1185">Reference proteome</keyword>
<proteinExistence type="predicted"/>